<dbReference type="RefSeq" id="YP_009000975.1">
    <property type="nucleotide sequence ID" value="NC_023423.1"/>
</dbReference>
<protein>
    <submittedName>
        <fullName evidence="1">Uncharacterized protein</fullName>
    </submittedName>
</protein>
<sequence length="57" mass="6606">MDFAGKVYYVSHSRCTIQNGFYQCEGPLYSADCNSEDNRTRFARQQIAPLFYTLNQS</sequence>
<accession>W5SA71</accession>
<dbReference type="EMBL" id="KF740664">
    <property type="protein sequence ID" value="AHH01640.1"/>
    <property type="molecule type" value="Genomic_DNA"/>
</dbReference>
<reference evidence="1 2" key="1">
    <citation type="journal article" date="2014" name="Proc. Natl. Acad. Sci. U.S.A.">
        <title>Thirty-thousand-year-old distant relative of giant icosahedral DNA viruses with a pandoravirus morphology.</title>
        <authorList>
            <person name="Legendre M."/>
            <person name="Bartoli J."/>
            <person name="Shmakova L."/>
            <person name="Jeudy S."/>
            <person name="Labadie K."/>
            <person name="Adrait A."/>
            <person name="Lescot M."/>
            <person name="Poirot O."/>
            <person name="Bertaux L."/>
            <person name="Bruley C."/>
            <person name="Coute Y."/>
            <person name="Rivkina E."/>
            <person name="Abergel C."/>
            <person name="Claverie J.M."/>
        </authorList>
    </citation>
    <scope>NUCLEOTIDE SEQUENCE [LARGE SCALE GENOMIC DNA]</scope>
    <source>
        <strain evidence="1">P1084-T</strain>
    </source>
</reference>
<organism evidence="1 2">
    <name type="scientific">Pithovirus sibericum</name>
    <dbReference type="NCBI Taxonomy" id="1450746"/>
    <lineage>
        <taxon>Viruses</taxon>
        <taxon>Pithoviruses</taxon>
        <taxon>Orthopithovirinae</taxon>
        <taxon>Alphapithovirus</taxon>
        <taxon>Alphapithovirus sibericum</taxon>
    </lineage>
</organism>
<dbReference type="GeneID" id="18266101"/>
<proteinExistence type="predicted"/>
<dbReference type="Proteomes" id="UP000202176">
    <property type="component" value="Segment"/>
</dbReference>
<gene>
    <name evidence="1" type="ORF">pv_73</name>
</gene>
<keyword evidence="2" id="KW-1185">Reference proteome</keyword>
<evidence type="ECO:0000313" key="2">
    <source>
        <dbReference type="Proteomes" id="UP000202176"/>
    </source>
</evidence>
<name>W5SA71_9VIRU</name>
<evidence type="ECO:0000313" key="1">
    <source>
        <dbReference type="EMBL" id="AHH01640.1"/>
    </source>
</evidence>
<dbReference type="KEGG" id="vg:18266101"/>